<proteinExistence type="predicted"/>
<reference evidence="2" key="2">
    <citation type="journal article" date="2014" name="ISME J.">
        <title>Microbial stratification in low pH oxic and suboxic macroscopic growths along an acid mine drainage.</title>
        <authorList>
            <person name="Mendez-Garcia C."/>
            <person name="Mesa V."/>
            <person name="Sprenger R.R."/>
            <person name="Richter M."/>
            <person name="Diez M.S."/>
            <person name="Solano J."/>
            <person name="Bargiela R."/>
            <person name="Golyshina O.V."/>
            <person name="Manteca A."/>
            <person name="Ramos J.L."/>
            <person name="Gallego J.R."/>
            <person name="Llorente I."/>
            <person name="Martins Dos Santos V.A."/>
            <person name="Jensen O.N."/>
            <person name="Pelaez A.I."/>
            <person name="Sanchez J."/>
            <person name="Ferrer M."/>
        </authorList>
    </citation>
    <scope>NUCLEOTIDE SEQUENCE</scope>
</reference>
<reference evidence="2" key="1">
    <citation type="submission" date="2013-08" db="EMBL/GenBank/DDBJ databases">
        <authorList>
            <person name="Mendez C."/>
            <person name="Richter M."/>
            <person name="Ferrer M."/>
            <person name="Sanchez J."/>
        </authorList>
    </citation>
    <scope>NUCLEOTIDE SEQUENCE</scope>
</reference>
<name>T0ZLZ6_9ZZZZ</name>
<protein>
    <recommendedName>
        <fullName evidence="1">CYTH domain-containing protein</fullName>
    </recommendedName>
</protein>
<feature type="domain" description="CYTH" evidence="1">
    <location>
        <begin position="1"/>
        <end position="160"/>
    </location>
</feature>
<dbReference type="Gene3D" id="2.40.320.10">
    <property type="entry name" value="Hypothetical Protein Pfu-838710-001"/>
    <property type="match status" value="1"/>
</dbReference>
<accession>T0ZLZ6</accession>
<dbReference type="InterPro" id="IPR033469">
    <property type="entry name" value="CYTH-like_dom_sf"/>
</dbReference>
<evidence type="ECO:0000259" key="1">
    <source>
        <dbReference type="PROSITE" id="PS51707"/>
    </source>
</evidence>
<organism evidence="2">
    <name type="scientific">mine drainage metagenome</name>
    <dbReference type="NCBI Taxonomy" id="410659"/>
    <lineage>
        <taxon>unclassified sequences</taxon>
        <taxon>metagenomes</taxon>
        <taxon>ecological metagenomes</taxon>
    </lineage>
</organism>
<comment type="caution">
    <text evidence="2">The sequence shown here is derived from an EMBL/GenBank/DDBJ whole genome shotgun (WGS) entry which is preliminary data.</text>
</comment>
<dbReference type="AlphaFoldDB" id="T0ZLZ6"/>
<evidence type="ECO:0000313" key="2">
    <source>
        <dbReference type="EMBL" id="EQD30825.1"/>
    </source>
</evidence>
<gene>
    <name evidence="2" type="ORF">B1A_20216</name>
</gene>
<dbReference type="EMBL" id="AUZX01014916">
    <property type="protein sequence ID" value="EQD30825.1"/>
    <property type="molecule type" value="Genomic_DNA"/>
</dbReference>
<dbReference type="Pfam" id="PF01928">
    <property type="entry name" value="CYTH"/>
    <property type="match status" value="1"/>
</dbReference>
<dbReference type="PROSITE" id="PS51707">
    <property type="entry name" value="CYTH"/>
    <property type="match status" value="1"/>
</dbReference>
<feature type="non-terminal residue" evidence="2">
    <location>
        <position position="160"/>
    </location>
</feature>
<sequence length="160" mass="18054">QLAVTDLEVVRRWLEQHKKIGALLIQPRPRLILRDTYLDTGDWRIFLADFALRLRETSDGAEATLKSLRSAREGLADRQEITEPLPGPDDWLRSAHGAVGARVREIADGVPLKTLFTVHTKRERFAVHNPLHPANIGEIALDETEFRSAANVPLGRLQRV</sequence>
<feature type="non-terminal residue" evidence="2">
    <location>
        <position position="1"/>
    </location>
</feature>
<dbReference type="InterPro" id="IPR023577">
    <property type="entry name" value="CYTH_domain"/>
</dbReference>
<dbReference type="SUPFAM" id="SSF55154">
    <property type="entry name" value="CYTH-like phosphatases"/>
    <property type="match status" value="1"/>
</dbReference>